<feature type="transmembrane region" description="Helical" evidence="5">
    <location>
        <begin position="62"/>
        <end position="80"/>
    </location>
</feature>
<dbReference type="HOGENOM" id="CLU_125979_0_0_6"/>
<evidence type="ECO:0000256" key="2">
    <source>
        <dbReference type="ARBA" id="ARBA00022692"/>
    </source>
</evidence>
<dbReference type="Proteomes" id="UP000002515">
    <property type="component" value="Chromosome"/>
</dbReference>
<evidence type="ECO:0000256" key="1">
    <source>
        <dbReference type="ARBA" id="ARBA00004141"/>
    </source>
</evidence>
<dbReference type="Pfam" id="PF05154">
    <property type="entry name" value="TM2"/>
    <property type="match status" value="2"/>
</dbReference>
<dbReference type="PANTHER" id="PTHR21016">
    <property type="entry name" value="BETA-AMYLOID BINDING PROTEIN-RELATED"/>
    <property type="match status" value="1"/>
</dbReference>
<dbReference type="PATRIC" id="fig|223283.9.peg.5162"/>
<dbReference type="PANTHER" id="PTHR21016:SF25">
    <property type="entry name" value="TM2 DOMAIN-CONTAINING PROTEIN DDB_G0277895-RELATED"/>
    <property type="match status" value="1"/>
</dbReference>
<keyword evidence="4 5" id="KW-0472">Membrane</keyword>
<keyword evidence="8" id="KW-1185">Reference proteome</keyword>
<dbReference type="AlphaFoldDB" id="Q87V96"/>
<dbReference type="eggNOG" id="COG2314">
    <property type="taxonomic scope" value="Bacteria"/>
</dbReference>
<feature type="domain" description="TM2" evidence="6">
    <location>
        <begin position="124"/>
        <end position="170"/>
    </location>
</feature>
<gene>
    <name evidence="7" type="ordered locus">PSPTO_5043</name>
</gene>
<accession>Q87V96</accession>
<evidence type="ECO:0000256" key="4">
    <source>
        <dbReference type="ARBA" id="ARBA00023136"/>
    </source>
</evidence>
<dbReference type="GO" id="GO:0016020">
    <property type="term" value="C:membrane"/>
    <property type="evidence" value="ECO:0007669"/>
    <property type="project" value="UniProtKB-SubCell"/>
</dbReference>
<dbReference type="OrthoDB" id="2004788at2"/>
<feature type="domain" description="TM2" evidence="6">
    <location>
        <begin position="59"/>
        <end position="105"/>
    </location>
</feature>
<reference evidence="7 8" key="1">
    <citation type="journal article" date="2003" name="Proc. Natl. Acad. Sci. U.S.A.">
        <title>The complete genome sequence of the Arabidopsis and tomato pathogen Pseudomonas syringae pv. tomato DC3000.</title>
        <authorList>
            <person name="Buell C.R."/>
            <person name="Joardar V."/>
            <person name="Lindeberg M."/>
            <person name="Selengut J."/>
            <person name="Paulsen I.T."/>
            <person name="Gwinn M.L."/>
            <person name="Dodson R.J."/>
            <person name="Deboy R.T."/>
            <person name="Durkin A.S."/>
            <person name="Kolonay J.F."/>
            <person name="Madupu R."/>
            <person name="Daugherty S."/>
            <person name="Brinkac L."/>
            <person name="Beanan M.J."/>
            <person name="Haft D.H."/>
            <person name="Nelson W.C."/>
            <person name="Davidsen T."/>
            <person name="Zafar N."/>
            <person name="Zhou L."/>
            <person name="Liu J."/>
            <person name="Yuan Q."/>
            <person name="Khouri H."/>
            <person name="Fedorova N."/>
            <person name="Tran B."/>
            <person name="Russell D."/>
            <person name="Berry K."/>
            <person name="Utterback T."/>
            <person name="Van Aken S.E."/>
            <person name="Feldblyum T.V."/>
            <person name="D'Ascenzo M."/>
            <person name="Deng W.L."/>
            <person name="Ramos A.R."/>
            <person name="Alfano J.R."/>
            <person name="Cartinhour S."/>
            <person name="Chatterjee A.K."/>
            <person name="Delaney T.P."/>
            <person name="Lazarowitz S.G."/>
            <person name="Martin G.B."/>
            <person name="Schneider D.J."/>
            <person name="Tang X."/>
            <person name="Bender C.L."/>
            <person name="White O."/>
            <person name="Fraser C.M."/>
            <person name="Collmer A."/>
        </authorList>
    </citation>
    <scope>NUCLEOTIDE SEQUENCE [LARGE SCALE GENOMIC DNA]</scope>
    <source>
        <strain evidence="8">ATCC BAA-871 / DC3000</strain>
    </source>
</reference>
<keyword evidence="2 5" id="KW-0812">Transmembrane</keyword>
<dbReference type="InterPro" id="IPR050932">
    <property type="entry name" value="TM2D1-3-like"/>
</dbReference>
<sequence length="184" mass="21470">MRQTLSFFASIPLTTRAWRRETDSFAIRRNRETKSQICYVFFSISAKRVKMNGYRSDTHSKVMGYLMWIFGFLGAHRFYYGKPVTGTIWFFTFGLFGIGWLIDLFLIPSMDREADLRFTPGSTDYSLAWILLTFLGLFGVHRMYQGKWITGIIYLCTGGLFLVGILYDFWTMNDQISMKNAQRG</sequence>
<feature type="transmembrane region" description="Helical" evidence="5">
    <location>
        <begin position="87"/>
        <end position="107"/>
    </location>
</feature>
<protein>
    <recommendedName>
        <fullName evidence="6">TM2 domain-containing protein</fullName>
    </recommendedName>
</protein>
<feature type="transmembrane region" description="Helical" evidence="5">
    <location>
        <begin position="151"/>
        <end position="170"/>
    </location>
</feature>
<evidence type="ECO:0000313" key="7">
    <source>
        <dbReference type="EMBL" id="AAO58471.1"/>
    </source>
</evidence>
<dbReference type="PhylomeDB" id="Q87V96"/>
<proteinExistence type="predicted"/>
<dbReference type="InterPro" id="IPR007829">
    <property type="entry name" value="TM2"/>
</dbReference>
<dbReference type="KEGG" id="pst:PSPTO_5043"/>
<comment type="subcellular location">
    <subcellularLocation>
        <location evidence="1">Membrane</location>
        <topology evidence="1">Multi-pass membrane protein</topology>
    </subcellularLocation>
</comment>
<evidence type="ECO:0000256" key="3">
    <source>
        <dbReference type="ARBA" id="ARBA00022989"/>
    </source>
</evidence>
<name>Q87V96_PSESM</name>
<dbReference type="STRING" id="223283.PSPTO_5043"/>
<dbReference type="EMBL" id="AE016853">
    <property type="protein sequence ID" value="AAO58471.1"/>
    <property type="molecule type" value="Genomic_DNA"/>
</dbReference>
<feature type="transmembrane region" description="Helical" evidence="5">
    <location>
        <begin position="127"/>
        <end position="144"/>
    </location>
</feature>
<keyword evidence="3 5" id="KW-1133">Transmembrane helix</keyword>
<evidence type="ECO:0000256" key="5">
    <source>
        <dbReference type="SAM" id="Phobius"/>
    </source>
</evidence>
<organism evidence="7 8">
    <name type="scientific">Pseudomonas syringae pv. tomato (strain ATCC BAA-871 / DC3000)</name>
    <dbReference type="NCBI Taxonomy" id="223283"/>
    <lineage>
        <taxon>Bacteria</taxon>
        <taxon>Pseudomonadati</taxon>
        <taxon>Pseudomonadota</taxon>
        <taxon>Gammaproteobacteria</taxon>
        <taxon>Pseudomonadales</taxon>
        <taxon>Pseudomonadaceae</taxon>
        <taxon>Pseudomonas</taxon>
    </lineage>
</organism>
<evidence type="ECO:0000259" key="6">
    <source>
        <dbReference type="Pfam" id="PF05154"/>
    </source>
</evidence>
<evidence type="ECO:0000313" key="8">
    <source>
        <dbReference type="Proteomes" id="UP000002515"/>
    </source>
</evidence>